<protein>
    <submittedName>
        <fullName evidence="2">Methyltransferase FkbM family</fullName>
    </submittedName>
</protein>
<keyword evidence="2" id="KW-0489">Methyltransferase</keyword>
<dbReference type="GO" id="GO:0032259">
    <property type="term" value="P:methylation"/>
    <property type="evidence" value="ECO:0007669"/>
    <property type="project" value="UniProtKB-KW"/>
</dbReference>
<keyword evidence="2" id="KW-0808">Transferase</keyword>
<gene>
    <name evidence="2" type="ordered locus">VMUT_1053</name>
</gene>
<dbReference type="GeneID" id="10288705"/>
<accession>F0QXU7</accession>
<dbReference type="InterPro" id="IPR052514">
    <property type="entry name" value="SAM-dependent_MTase"/>
</dbReference>
<sequence length="278" mass="31992">MSKFYELLGRKARGLLFTLRTMGPYYVFREVVRRLLGVPYTYRGITIDNVKTFKLISSLLYLGIDFGRDGDDYFVKTKYGVIYGKVPDILLTFTFEFENDYLVLDVKNKVVIDVGAYLGDTALAFLNWGARVVYAYEPISRFYEGLVKTIRANGVEDRVKVFNYGWWFYNGTLRLRLGYIGTGALPGDVEVRVVDSTEELLRIGRDIGNDFVVKMDCEGCEYSLLTVPCKALRLARQYVIEVHGALTPLIYKFINCGFKYEVVRQTGKRLFIVNFTRD</sequence>
<dbReference type="InterPro" id="IPR006342">
    <property type="entry name" value="FkbM_mtfrase"/>
</dbReference>
<dbReference type="AlphaFoldDB" id="F0QXU7"/>
<evidence type="ECO:0000259" key="1">
    <source>
        <dbReference type="Pfam" id="PF05050"/>
    </source>
</evidence>
<proteinExistence type="predicted"/>
<reference evidence="2 3" key="1">
    <citation type="journal article" date="2011" name="J. Bacteriol.">
        <title>Complete genome sequence of 'Vulcanisaeta moutnovskia' strain 768-28, a novel member of the hyperthermophilic crenarchaeal genus vulcanisaeta.</title>
        <authorList>
            <person name="Gumerov V.M."/>
            <person name="Mardanov A.V."/>
            <person name="Beletsky A.V."/>
            <person name="Prokofeva M.I."/>
            <person name="Bonch-Osmolovskaya E.A."/>
            <person name="Ravin N.V."/>
            <person name="Skryabin K.G."/>
        </authorList>
    </citation>
    <scope>NUCLEOTIDE SEQUENCE [LARGE SCALE GENOMIC DNA]</scope>
    <source>
        <strain evidence="2 3">768-28</strain>
    </source>
</reference>
<organism evidence="2 3">
    <name type="scientific">Vulcanisaeta moutnovskia (strain 768-28)</name>
    <dbReference type="NCBI Taxonomy" id="985053"/>
    <lineage>
        <taxon>Archaea</taxon>
        <taxon>Thermoproteota</taxon>
        <taxon>Thermoprotei</taxon>
        <taxon>Thermoproteales</taxon>
        <taxon>Thermoproteaceae</taxon>
        <taxon>Vulcanisaeta</taxon>
    </lineage>
</organism>
<evidence type="ECO:0000313" key="3">
    <source>
        <dbReference type="Proteomes" id="UP000007485"/>
    </source>
</evidence>
<dbReference type="SUPFAM" id="SSF53335">
    <property type="entry name" value="S-adenosyl-L-methionine-dependent methyltransferases"/>
    <property type="match status" value="1"/>
</dbReference>
<feature type="domain" description="Methyltransferase FkbM" evidence="1">
    <location>
        <begin position="113"/>
        <end position="260"/>
    </location>
</feature>
<evidence type="ECO:0000313" key="2">
    <source>
        <dbReference type="EMBL" id="ADY01260.1"/>
    </source>
</evidence>
<dbReference type="EMBL" id="CP002529">
    <property type="protein sequence ID" value="ADY01260.1"/>
    <property type="molecule type" value="Genomic_DNA"/>
</dbReference>
<dbReference type="PANTHER" id="PTHR34203:SF15">
    <property type="entry name" value="SLL1173 PROTEIN"/>
    <property type="match status" value="1"/>
</dbReference>
<dbReference type="Gene3D" id="3.40.50.150">
    <property type="entry name" value="Vaccinia Virus protein VP39"/>
    <property type="match status" value="1"/>
</dbReference>
<dbReference type="PANTHER" id="PTHR34203">
    <property type="entry name" value="METHYLTRANSFERASE, FKBM FAMILY PROTEIN"/>
    <property type="match status" value="1"/>
</dbReference>
<dbReference type="InterPro" id="IPR029063">
    <property type="entry name" value="SAM-dependent_MTases_sf"/>
</dbReference>
<dbReference type="eggNOG" id="arCOG01400">
    <property type="taxonomic scope" value="Archaea"/>
</dbReference>
<dbReference type="RefSeq" id="WP_013604422.1">
    <property type="nucleotide sequence ID" value="NC_015151.1"/>
</dbReference>
<dbReference type="HOGENOM" id="CLU_999734_0_0_2"/>
<dbReference type="STRING" id="985053.VMUT_1053"/>
<dbReference type="NCBIfam" id="TIGR01444">
    <property type="entry name" value="fkbM_fam"/>
    <property type="match status" value="1"/>
</dbReference>
<dbReference type="Proteomes" id="UP000007485">
    <property type="component" value="Chromosome"/>
</dbReference>
<dbReference type="Pfam" id="PF05050">
    <property type="entry name" value="Methyltransf_21"/>
    <property type="match status" value="1"/>
</dbReference>
<name>F0QXU7_VULM7</name>
<dbReference type="OrthoDB" id="25645at2157"/>
<dbReference type="GO" id="GO:0008168">
    <property type="term" value="F:methyltransferase activity"/>
    <property type="evidence" value="ECO:0007669"/>
    <property type="project" value="UniProtKB-KW"/>
</dbReference>
<dbReference type="KEGG" id="vmo:VMUT_1053"/>
<keyword evidence="3" id="KW-1185">Reference proteome</keyword>